<dbReference type="InterPro" id="IPR043538">
    <property type="entry name" value="XYLT"/>
</dbReference>
<keyword evidence="9" id="KW-0812">Transmembrane</keyword>
<dbReference type="GO" id="GO:0046872">
    <property type="term" value="F:metal ion binding"/>
    <property type="evidence" value="ECO:0007669"/>
    <property type="project" value="UniProtKB-KW"/>
</dbReference>
<evidence type="ECO:0000256" key="1">
    <source>
        <dbReference type="ARBA" id="ARBA00004323"/>
    </source>
</evidence>
<evidence type="ECO:0000256" key="8">
    <source>
        <dbReference type="ARBA" id="ARBA00022679"/>
    </source>
</evidence>
<comment type="pathway">
    <text evidence="4">Glycan metabolism; heparan sulfate biosynthesis.</text>
</comment>
<sequence length="859" mass="97879">MRFRVFGVRIAFIVGLGCVVLLLQMLAVSQLSSQQSAGRDVFLEEQATPHSPSLHNKLPPVDHNRPPQPHVNQYEEKDDAGGQVRDGHRDRVVRHMQQLQNNTHVSPDLQRRNGAANVPDAVWQDGGKLTTTTATSETSTSLSQQNKAKFENVKPFPVPAEHHNCNVDEKKDALSAISRASSDECKELLHNVTCMQMAGLLYDTNIKRECWVKDSGRNFMAKSLNDVSGGARIVFLLSLHGRAFRQVKRLFKAIYHKDHYFFIHVDSRSDYLHRNLYETFSDFPNVYFPTWRIATIWGGASLLQMLLRALEDLEYILTGWRWDYFINLSESDYPLRANGDLARFLKAHNGDNFVKTHGADINKFIQKQGLDRTFVECDNHMWRVDNRRLPGDITVDGGSDWIAIHRNYSRYLVTDQSDFLTGIKRYYEFSLLPAESFFHTVLRNGPMCHRFVKTNLRITNWNRKLGCRCQYKHVVDWCGCSPNDFLTKDIGRLQSPGDHNFFARKFEAIVSQDVINKLDLYLYGASPEGTPAVESFWENVFHVEDDVNFPYNARFSTYQSLLRLALAKLYSDSKTLGGVVDGVCEVPRQAVVKEVSVLMVSDSFKGLVVTLRDAMSDRLSPAEFEILFTPLSYLQKYSPNDEVANRVYSFEVGSDWDGKESIFRNYGGILGAWDDPVVAIRLNPGKVGQLNIVWDDPTGSRVKTQNVKVESGWFVTFHKLKFDRPIRPGVWSARLELVDGTAVMETQFLVVPLTHERMKPLGNPPSVNAARTSSSPQSPVSETQDFLEWKENVLKTGESLEEWLDKLVADFWKMEGLCRTDADRDGCSFIRDCAHMEWSTFSPDPKSELGDVNQDGRLR</sequence>
<dbReference type="GO" id="GO:0000139">
    <property type="term" value="C:Golgi membrane"/>
    <property type="evidence" value="ECO:0007669"/>
    <property type="project" value="UniProtKB-SubCell"/>
</dbReference>
<comment type="catalytic activity">
    <reaction evidence="19">
        <text>UDP-alpha-D-xylose + L-seryl-[protein] = 3-O-(beta-D-xylosyl)-L-seryl-[protein] + UDP + H(+)</text>
        <dbReference type="Rhea" id="RHEA:50192"/>
        <dbReference type="Rhea" id="RHEA-COMP:9863"/>
        <dbReference type="Rhea" id="RHEA-COMP:12567"/>
        <dbReference type="ChEBI" id="CHEBI:15378"/>
        <dbReference type="ChEBI" id="CHEBI:29999"/>
        <dbReference type="ChEBI" id="CHEBI:57632"/>
        <dbReference type="ChEBI" id="CHEBI:58223"/>
        <dbReference type="ChEBI" id="CHEBI:132085"/>
        <dbReference type="EC" id="2.4.2.26"/>
    </reaction>
</comment>
<evidence type="ECO:0000259" key="21">
    <source>
        <dbReference type="Pfam" id="PF12529"/>
    </source>
</evidence>
<name>A0AA35TT16_GEOBA</name>
<keyword evidence="23" id="KW-1185">Reference proteome</keyword>
<feature type="compositionally biased region" description="Polar residues" evidence="20">
    <location>
        <begin position="765"/>
        <end position="784"/>
    </location>
</feature>
<keyword evidence="8" id="KW-0808">Transferase</keyword>
<protein>
    <recommendedName>
        <fullName evidence="6">protein xylosyltransferase</fullName>
        <ecNumber evidence="6">2.4.2.26</ecNumber>
    </recommendedName>
    <alternativeName>
        <fullName evidence="18">Peptide O-xylosyltransferase</fullName>
    </alternativeName>
</protein>
<keyword evidence="13" id="KW-1133">Transmembrane helix</keyword>
<evidence type="ECO:0000256" key="11">
    <source>
        <dbReference type="ARBA" id="ARBA00022824"/>
    </source>
</evidence>
<dbReference type="EC" id="2.4.2.26" evidence="6"/>
<evidence type="ECO:0000256" key="20">
    <source>
        <dbReference type="SAM" id="MobiDB-lite"/>
    </source>
</evidence>
<dbReference type="GO" id="GO:0005789">
    <property type="term" value="C:endoplasmic reticulum membrane"/>
    <property type="evidence" value="ECO:0007669"/>
    <property type="project" value="UniProtKB-SubCell"/>
</dbReference>
<evidence type="ECO:0000313" key="22">
    <source>
        <dbReference type="EMBL" id="CAI8053239.1"/>
    </source>
</evidence>
<proteinExistence type="inferred from homology"/>
<dbReference type="GO" id="GO:0030158">
    <property type="term" value="F:protein xylosyltransferase activity"/>
    <property type="evidence" value="ECO:0007669"/>
    <property type="project" value="UniProtKB-EC"/>
</dbReference>
<evidence type="ECO:0000256" key="15">
    <source>
        <dbReference type="ARBA" id="ARBA00023136"/>
    </source>
</evidence>
<evidence type="ECO:0000256" key="2">
    <source>
        <dbReference type="ARBA" id="ARBA00004648"/>
    </source>
</evidence>
<dbReference type="GO" id="GO:0050650">
    <property type="term" value="P:chondroitin sulfate proteoglycan biosynthetic process"/>
    <property type="evidence" value="ECO:0007669"/>
    <property type="project" value="TreeGrafter"/>
</dbReference>
<dbReference type="Pfam" id="PF12529">
    <property type="entry name" value="Xylo_C"/>
    <property type="match status" value="1"/>
</dbReference>
<keyword evidence="11" id="KW-0256">Endoplasmic reticulum</keyword>
<organism evidence="22 23">
    <name type="scientific">Geodia barretti</name>
    <name type="common">Barrett's horny sponge</name>
    <dbReference type="NCBI Taxonomy" id="519541"/>
    <lineage>
        <taxon>Eukaryota</taxon>
        <taxon>Metazoa</taxon>
        <taxon>Porifera</taxon>
        <taxon>Demospongiae</taxon>
        <taxon>Heteroscleromorpha</taxon>
        <taxon>Tetractinellida</taxon>
        <taxon>Astrophorina</taxon>
        <taxon>Geodiidae</taxon>
        <taxon>Geodia</taxon>
    </lineage>
</organism>
<keyword evidence="16" id="KW-1015">Disulfide bond</keyword>
<dbReference type="PANTHER" id="PTHR46025:SF3">
    <property type="entry name" value="XYLOSYLTRANSFERASE OXT"/>
    <property type="match status" value="1"/>
</dbReference>
<keyword evidence="15" id="KW-0472">Membrane</keyword>
<feature type="domain" description="Xylosyltransferase C-terminal" evidence="21">
    <location>
        <begin position="519"/>
        <end position="699"/>
    </location>
</feature>
<feature type="region of interest" description="Disordered" evidence="20">
    <location>
        <begin position="46"/>
        <end position="85"/>
    </location>
</feature>
<evidence type="ECO:0000256" key="14">
    <source>
        <dbReference type="ARBA" id="ARBA00023034"/>
    </source>
</evidence>
<reference evidence="22" key="1">
    <citation type="submission" date="2023-03" db="EMBL/GenBank/DDBJ databases">
        <authorList>
            <person name="Steffen K."/>
            <person name="Cardenas P."/>
        </authorList>
    </citation>
    <scope>NUCLEOTIDE SEQUENCE</scope>
</reference>
<comment type="caution">
    <text evidence="22">The sequence shown here is derived from an EMBL/GenBank/DDBJ whole genome shotgun (WGS) entry which is preliminary data.</text>
</comment>
<comment type="subcellular location">
    <subcellularLocation>
        <location evidence="2">Endoplasmic reticulum membrane</location>
        <topology evidence="2">Single-pass type II membrane protein</topology>
    </subcellularLocation>
    <subcellularLocation>
        <location evidence="1">Golgi apparatus membrane</location>
        <topology evidence="1">Single-pass type II membrane protein</topology>
    </subcellularLocation>
</comment>
<evidence type="ECO:0000256" key="16">
    <source>
        <dbReference type="ARBA" id="ARBA00023157"/>
    </source>
</evidence>
<evidence type="ECO:0000256" key="6">
    <source>
        <dbReference type="ARBA" id="ARBA00011972"/>
    </source>
</evidence>
<evidence type="ECO:0000256" key="9">
    <source>
        <dbReference type="ARBA" id="ARBA00022692"/>
    </source>
</evidence>
<evidence type="ECO:0000256" key="3">
    <source>
        <dbReference type="ARBA" id="ARBA00004840"/>
    </source>
</evidence>
<evidence type="ECO:0000256" key="5">
    <source>
        <dbReference type="ARBA" id="ARBA00010195"/>
    </source>
</evidence>
<dbReference type="Pfam" id="PF02485">
    <property type="entry name" value="Branch"/>
    <property type="match status" value="1"/>
</dbReference>
<accession>A0AA35TT16</accession>
<evidence type="ECO:0000256" key="10">
    <source>
        <dbReference type="ARBA" id="ARBA00022723"/>
    </source>
</evidence>
<dbReference type="AlphaFoldDB" id="A0AA35TT16"/>
<evidence type="ECO:0000313" key="23">
    <source>
        <dbReference type="Proteomes" id="UP001174909"/>
    </source>
</evidence>
<keyword evidence="7" id="KW-0328">Glycosyltransferase</keyword>
<dbReference type="InterPro" id="IPR003406">
    <property type="entry name" value="Glyco_trans_14"/>
</dbReference>
<gene>
    <name evidence="22" type="ORF">GBAR_LOCUS29112</name>
</gene>
<evidence type="ECO:0000256" key="13">
    <source>
        <dbReference type="ARBA" id="ARBA00022989"/>
    </source>
</evidence>
<dbReference type="InterPro" id="IPR024448">
    <property type="entry name" value="XylT_C"/>
</dbReference>
<evidence type="ECO:0000256" key="12">
    <source>
        <dbReference type="ARBA" id="ARBA00022968"/>
    </source>
</evidence>
<evidence type="ECO:0000256" key="4">
    <source>
        <dbReference type="ARBA" id="ARBA00005093"/>
    </source>
</evidence>
<keyword evidence="12" id="KW-0735">Signal-anchor</keyword>
<evidence type="ECO:0000256" key="7">
    <source>
        <dbReference type="ARBA" id="ARBA00022676"/>
    </source>
</evidence>
<dbReference type="GO" id="GO:0015012">
    <property type="term" value="P:heparan sulfate proteoglycan biosynthetic process"/>
    <property type="evidence" value="ECO:0007669"/>
    <property type="project" value="TreeGrafter"/>
</dbReference>
<comment type="pathway">
    <text evidence="3">Glycan metabolism; chondroitin sulfate biosynthesis.</text>
</comment>
<keyword evidence="17" id="KW-0325">Glycoprotein</keyword>
<evidence type="ECO:0000256" key="18">
    <source>
        <dbReference type="ARBA" id="ARBA00042865"/>
    </source>
</evidence>
<evidence type="ECO:0000256" key="19">
    <source>
        <dbReference type="ARBA" id="ARBA00047847"/>
    </source>
</evidence>
<keyword evidence="14" id="KW-0333">Golgi apparatus</keyword>
<feature type="region of interest" description="Disordered" evidence="20">
    <location>
        <begin position="760"/>
        <end position="784"/>
    </location>
</feature>
<comment type="similarity">
    <text evidence="5">Belongs to the glycosyltransferase 14 family. XylT subfamily.</text>
</comment>
<dbReference type="Proteomes" id="UP001174909">
    <property type="component" value="Unassembled WGS sequence"/>
</dbReference>
<dbReference type="EMBL" id="CASHTH010004078">
    <property type="protein sequence ID" value="CAI8053239.1"/>
    <property type="molecule type" value="Genomic_DNA"/>
</dbReference>
<dbReference type="PANTHER" id="PTHR46025">
    <property type="entry name" value="XYLOSYLTRANSFERASE OXT"/>
    <property type="match status" value="1"/>
</dbReference>
<keyword evidence="10" id="KW-0479">Metal-binding</keyword>
<evidence type="ECO:0000256" key="17">
    <source>
        <dbReference type="ARBA" id="ARBA00023180"/>
    </source>
</evidence>